<dbReference type="RefSeq" id="WP_154151104.1">
    <property type="nucleotide sequence ID" value="NZ_SZWE01000001.1"/>
</dbReference>
<name>A0A844CLK6_9RHOB</name>
<dbReference type="SUPFAM" id="SSF54197">
    <property type="entry name" value="HIT-like"/>
    <property type="match status" value="1"/>
</dbReference>
<dbReference type="InterPro" id="IPR019808">
    <property type="entry name" value="Histidine_triad_CS"/>
</dbReference>
<keyword evidence="6" id="KW-1185">Reference proteome</keyword>
<evidence type="ECO:0000259" key="4">
    <source>
        <dbReference type="PROSITE" id="PS51084"/>
    </source>
</evidence>
<dbReference type="Proteomes" id="UP000564704">
    <property type="component" value="Unassembled WGS sequence"/>
</dbReference>
<dbReference type="GO" id="GO:0003824">
    <property type="term" value="F:catalytic activity"/>
    <property type="evidence" value="ECO:0007669"/>
    <property type="project" value="InterPro"/>
</dbReference>
<evidence type="ECO:0000256" key="3">
    <source>
        <dbReference type="PROSITE-ProRule" id="PRU00464"/>
    </source>
</evidence>
<dbReference type="AlphaFoldDB" id="A0A844CLK6"/>
<evidence type="ECO:0000256" key="1">
    <source>
        <dbReference type="PIRSR" id="PIRSR601310-1"/>
    </source>
</evidence>
<evidence type="ECO:0000256" key="2">
    <source>
        <dbReference type="PIRSR" id="PIRSR601310-3"/>
    </source>
</evidence>
<sequence>MPYTYDDQNIFAKILRGEIPNDTVLETEHSLAFNDIQPQAPVHVLVIPKGPYVCYDHFAQTASDAEIADYTRTIGEVCKLKGVEDGGFRMISNAGDNGVQEVPHLHVHILGGRPLGRMLEKA</sequence>
<accession>A0A844CLK6</accession>
<feature type="active site" description="Tele-AMP-histidine intermediate" evidence="1">
    <location>
        <position position="106"/>
    </location>
</feature>
<evidence type="ECO:0000313" key="6">
    <source>
        <dbReference type="Proteomes" id="UP000564704"/>
    </source>
</evidence>
<gene>
    <name evidence="5" type="ORF">FDP25_09415</name>
</gene>
<dbReference type="PROSITE" id="PS00892">
    <property type="entry name" value="HIT_1"/>
    <property type="match status" value="1"/>
</dbReference>
<dbReference type="OrthoDB" id="9784774at2"/>
<feature type="domain" description="HIT" evidence="4">
    <location>
        <begin position="10"/>
        <end position="120"/>
    </location>
</feature>
<dbReference type="CDD" id="cd01276">
    <property type="entry name" value="PKCI_related"/>
    <property type="match status" value="1"/>
</dbReference>
<comment type="caution">
    <text evidence="5">The sequence shown here is derived from an EMBL/GenBank/DDBJ whole genome shotgun (WGS) entry which is preliminary data.</text>
</comment>
<organism evidence="5 6">
    <name type="scientific">Roseovarius bejariae</name>
    <dbReference type="NCBI Taxonomy" id="2576383"/>
    <lineage>
        <taxon>Bacteria</taxon>
        <taxon>Pseudomonadati</taxon>
        <taxon>Pseudomonadota</taxon>
        <taxon>Alphaproteobacteria</taxon>
        <taxon>Rhodobacterales</taxon>
        <taxon>Roseobacteraceae</taxon>
        <taxon>Roseovarius</taxon>
    </lineage>
</organism>
<dbReference type="InterPro" id="IPR001310">
    <property type="entry name" value="Histidine_triad_HIT"/>
</dbReference>
<evidence type="ECO:0000313" key="5">
    <source>
        <dbReference type="EMBL" id="MRU15647.1"/>
    </source>
</evidence>
<dbReference type="PRINTS" id="PR00332">
    <property type="entry name" value="HISTRIAD"/>
</dbReference>
<dbReference type="Pfam" id="PF01230">
    <property type="entry name" value="HIT"/>
    <property type="match status" value="1"/>
</dbReference>
<dbReference type="PANTHER" id="PTHR23089">
    <property type="entry name" value="HISTIDINE TRIAD HIT PROTEIN"/>
    <property type="match status" value="1"/>
</dbReference>
<dbReference type="Gene3D" id="3.30.428.10">
    <property type="entry name" value="HIT-like"/>
    <property type="match status" value="1"/>
</dbReference>
<dbReference type="InterPro" id="IPR036265">
    <property type="entry name" value="HIT-like_sf"/>
</dbReference>
<feature type="short sequence motif" description="Histidine triad motif" evidence="2 3">
    <location>
        <begin position="104"/>
        <end position="108"/>
    </location>
</feature>
<dbReference type="InterPro" id="IPR011146">
    <property type="entry name" value="HIT-like"/>
</dbReference>
<dbReference type="EMBL" id="SZWE01000001">
    <property type="protein sequence ID" value="MRU15647.1"/>
    <property type="molecule type" value="Genomic_DNA"/>
</dbReference>
<dbReference type="PROSITE" id="PS51084">
    <property type="entry name" value="HIT_2"/>
    <property type="match status" value="1"/>
</dbReference>
<protein>
    <submittedName>
        <fullName evidence="5">Histidine triad nucleotide-binding protein</fullName>
    </submittedName>
</protein>
<reference evidence="5 6" key="1">
    <citation type="submission" date="2019-05" db="EMBL/GenBank/DDBJ databases">
        <title>Roseovarius bejariae sp. nov., a moderately halophylic bacterium isolated from a saline soil in Rambla Salada (Murcia).</title>
        <authorList>
            <person name="Castro D.J."/>
            <person name="Gomez-Altuve A."/>
            <person name="Reina J.C."/>
            <person name="Rodriguez M."/>
            <person name="Sampedro I."/>
            <person name="Llamas I."/>
            <person name="Martinez-Checa F."/>
        </authorList>
    </citation>
    <scope>NUCLEOTIDE SEQUENCE [LARGE SCALE GENOMIC DNA]</scope>
    <source>
        <strain evidence="5 6">A21</strain>
    </source>
</reference>
<proteinExistence type="predicted"/>